<dbReference type="Pfam" id="PF16347">
    <property type="entry name" value="SGSH_C"/>
    <property type="match status" value="1"/>
</dbReference>
<feature type="non-terminal residue" evidence="4">
    <location>
        <position position="1"/>
    </location>
</feature>
<dbReference type="PANTHER" id="PTHR42693">
    <property type="entry name" value="ARYLSULFATASE FAMILY MEMBER"/>
    <property type="match status" value="1"/>
</dbReference>
<organism evidence="4">
    <name type="scientific">marine metagenome</name>
    <dbReference type="NCBI Taxonomy" id="408172"/>
    <lineage>
        <taxon>unclassified sequences</taxon>
        <taxon>metagenomes</taxon>
        <taxon>ecological metagenomes</taxon>
    </lineage>
</organism>
<proteinExistence type="inferred from homology"/>
<dbReference type="InterPro" id="IPR017850">
    <property type="entry name" value="Alkaline_phosphatase_core_sf"/>
</dbReference>
<feature type="domain" description="N-sulphoglucosamine sulphohydrolase C-terminal" evidence="3">
    <location>
        <begin position="12"/>
        <end position="153"/>
    </location>
</feature>
<dbReference type="GO" id="GO:0004065">
    <property type="term" value="F:arylsulfatase activity"/>
    <property type="evidence" value="ECO:0007669"/>
    <property type="project" value="TreeGrafter"/>
</dbReference>
<name>A0A382AGL8_9ZZZZ</name>
<sequence>TPLRGGKYSNWEGGVCVPAIMRWPGKITPGLVSNEIVSIMDLYPTLTKLSGGKIPEGLKIDGVNIAPLLLDDLDSFQPRKSYFYYSLTTLQAVRSGEWKLILPRKNDSGKLLWLGKYVDTVDRAMLVNLRWDISEKQNLADQHPKILASLMDEAHKARKELGDYNIIGPGSRFFDTGPIRPKTFFP</sequence>
<accession>A0A382AGL8</accession>
<dbReference type="Gene3D" id="3.40.720.10">
    <property type="entry name" value="Alkaline Phosphatase, subunit A"/>
    <property type="match status" value="1"/>
</dbReference>
<dbReference type="Gene3D" id="3.30.1120.10">
    <property type="match status" value="1"/>
</dbReference>
<evidence type="ECO:0000259" key="3">
    <source>
        <dbReference type="Pfam" id="PF16347"/>
    </source>
</evidence>
<dbReference type="SUPFAM" id="SSF53649">
    <property type="entry name" value="Alkaline phosphatase-like"/>
    <property type="match status" value="1"/>
</dbReference>
<dbReference type="InterPro" id="IPR032506">
    <property type="entry name" value="SGSH_C"/>
</dbReference>
<protein>
    <recommendedName>
        <fullName evidence="3">N-sulphoglucosamine sulphohydrolase C-terminal domain-containing protein</fullName>
    </recommendedName>
</protein>
<evidence type="ECO:0000313" key="4">
    <source>
        <dbReference type="EMBL" id="SVB00107.1"/>
    </source>
</evidence>
<comment type="similarity">
    <text evidence="1">Belongs to the sulfatase family.</text>
</comment>
<keyword evidence="2" id="KW-0378">Hydrolase</keyword>
<dbReference type="InterPro" id="IPR050738">
    <property type="entry name" value="Sulfatase"/>
</dbReference>
<evidence type="ECO:0000256" key="1">
    <source>
        <dbReference type="ARBA" id="ARBA00008779"/>
    </source>
</evidence>
<dbReference type="AlphaFoldDB" id="A0A382AGL8"/>
<reference evidence="4" key="1">
    <citation type="submission" date="2018-05" db="EMBL/GenBank/DDBJ databases">
        <authorList>
            <person name="Lanie J.A."/>
            <person name="Ng W.-L."/>
            <person name="Kazmierczak K.M."/>
            <person name="Andrzejewski T.M."/>
            <person name="Davidsen T.M."/>
            <person name="Wayne K.J."/>
            <person name="Tettelin H."/>
            <person name="Glass J.I."/>
            <person name="Rusch D."/>
            <person name="Podicherti R."/>
            <person name="Tsui H.-C.T."/>
            <person name="Winkler M.E."/>
        </authorList>
    </citation>
    <scope>NUCLEOTIDE SEQUENCE</scope>
</reference>
<evidence type="ECO:0000256" key="2">
    <source>
        <dbReference type="ARBA" id="ARBA00022801"/>
    </source>
</evidence>
<dbReference type="EMBL" id="UINC01025117">
    <property type="protein sequence ID" value="SVB00107.1"/>
    <property type="molecule type" value="Genomic_DNA"/>
</dbReference>
<dbReference type="PANTHER" id="PTHR42693:SF53">
    <property type="entry name" value="ENDO-4-O-SULFATASE"/>
    <property type="match status" value="1"/>
</dbReference>
<gene>
    <name evidence="4" type="ORF">METZ01_LOCUS152961</name>
</gene>